<dbReference type="Pfam" id="PF00205">
    <property type="entry name" value="TPP_enzyme_M"/>
    <property type="match status" value="1"/>
</dbReference>
<dbReference type="GO" id="GO:0050660">
    <property type="term" value="F:flavin adenine dinucleotide binding"/>
    <property type="evidence" value="ECO:0007669"/>
    <property type="project" value="TreeGrafter"/>
</dbReference>
<dbReference type="InterPro" id="IPR012000">
    <property type="entry name" value="Thiamin_PyroP_enz_cen_dom"/>
</dbReference>
<protein>
    <submittedName>
        <fullName evidence="7">Acetolactate synthase</fullName>
    </submittedName>
</protein>
<dbReference type="PANTHER" id="PTHR18968">
    <property type="entry name" value="THIAMINE PYROPHOSPHATE ENZYMES"/>
    <property type="match status" value="1"/>
</dbReference>
<dbReference type="Proteomes" id="UP000007374">
    <property type="component" value="Unassembled WGS sequence"/>
</dbReference>
<name>K2NXK8_9HYPH</name>
<evidence type="ECO:0000256" key="3">
    <source>
        <dbReference type="RuleBase" id="RU362132"/>
    </source>
</evidence>
<dbReference type="GO" id="GO:0005948">
    <property type="term" value="C:acetolactate synthase complex"/>
    <property type="evidence" value="ECO:0007669"/>
    <property type="project" value="TreeGrafter"/>
</dbReference>
<dbReference type="GO" id="GO:0009099">
    <property type="term" value="P:L-valine biosynthetic process"/>
    <property type="evidence" value="ECO:0007669"/>
    <property type="project" value="TreeGrafter"/>
</dbReference>
<dbReference type="Pfam" id="PF02775">
    <property type="entry name" value="TPP_enzyme_C"/>
    <property type="match status" value="1"/>
</dbReference>
<evidence type="ECO:0000313" key="8">
    <source>
        <dbReference type="Proteomes" id="UP000007374"/>
    </source>
</evidence>
<dbReference type="InterPro" id="IPR029035">
    <property type="entry name" value="DHS-like_NAD/FAD-binding_dom"/>
</dbReference>
<dbReference type="Pfam" id="PF02776">
    <property type="entry name" value="TPP_enzyme_N"/>
    <property type="match status" value="1"/>
</dbReference>
<evidence type="ECO:0000259" key="6">
    <source>
        <dbReference type="Pfam" id="PF02776"/>
    </source>
</evidence>
<dbReference type="GO" id="GO:0009097">
    <property type="term" value="P:isoleucine biosynthetic process"/>
    <property type="evidence" value="ECO:0007669"/>
    <property type="project" value="TreeGrafter"/>
</dbReference>
<dbReference type="PANTHER" id="PTHR18968:SF129">
    <property type="entry name" value="ACETOLACTATE SYNTHASE"/>
    <property type="match status" value="1"/>
</dbReference>
<dbReference type="InterPro" id="IPR045229">
    <property type="entry name" value="TPP_enz"/>
</dbReference>
<dbReference type="AlphaFoldDB" id="K2NXK8"/>
<proteinExistence type="inferred from homology"/>
<dbReference type="GO" id="GO:0000287">
    <property type="term" value="F:magnesium ion binding"/>
    <property type="evidence" value="ECO:0007669"/>
    <property type="project" value="InterPro"/>
</dbReference>
<dbReference type="STRING" id="721133.SAMN05216176_106262"/>
<dbReference type="eggNOG" id="COG0028">
    <property type="taxonomic scope" value="Bacteria"/>
</dbReference>
<dbReference type="Gene3D" id="3.40.50.970">
    <property type="match status" value="2"/>
</dbReference>
<dbReference type="CDD" id="cd07035">
    <property type="entry name" value="TPP_PYR_POX_like"/>
    <property type="match status" value="1"/>
</dbReference>
<comment type="caution">
    <text evidence="7">The sequence shown here is derived from an EMBL/GenBank/DDBJ whole genome shotgun (WGS) entry which is preliminary data.</text>
</comment>
<dbReference type="InterPro" id="IPR029061">
    <property type="entry name" value="THDP-binding"/>
</dbReference>
<dbReference type="Gene3D" id="3.40.50.1220">
    <property type="entry name" value="TPP-binding domain"/>
    <property type="match status" value="1"/>
</dbReference>
<dbReference type="GO" id="GO:0003984">
    <property type="term" value="F:acetolactate synthase activity"/>
    <property type="evidence" value="ECO:0007669"/>
    <property type="project" value="TreeGrafter"/>
</dbReference>
<accession>K2NXK8</accession>
<evidence type="ECO:0000259" key="4">
    <source>
        <dbReference type="Pfam" id="PF00205"/>
    </source>
</evidence>
<dbReference type="GO" id="GO:0030976">
    <property type="term" value="F:thiamine pyrophosphate binding"/>
    <property type="evidence" value="ECO:0007669"/>
    <property type="project" value="InterPro"/>
</dbReference>
<feature type="domain" description="Thiamine pyrophosphate enzyme N-terminal TPP-binding" evidence="6">
    <location>
        <begin position="16"/>
        <end position="131"/>
    </location>
</feature>
<dbReference type="SUPFAM" id="SSF52467">
    <property type="entry name" value="DHS-like NAD/FAD-binding domain"/>
    <property type="match status" value="1"/>
</dbReference>
<sequence length="553" mass="58640">MSENMTSARTASEKTSVARQVVETLRDLGVHHVFGVPSGGWVDYMEAMRTTDGIEFVLTTHEGTGAIMADVCGRLTGVPGICFGTFGPGATNLSTGVGGALLDRSPMIALTDEMPAPMRGRVTQMGIDHQALFAPVTKKTTRLEADKVREIFSDAATVALSGRPGSVHVGLPVGMSAEMNVPATGLAVSHPAIPEKASAASIEAMQAALRVARKPVIALGLSAVRTGVGDAVVRFAEAHGIPVVITPMAKGLIAEDHPCYAGVLFHALSDEVGKTHQQADLVVLVGYDPVEFNVEAWAPEVALINIDDEPADIDREVYPDLLEVTGDIVSSVAALGTVSMDPKEWDMAALKERREAMFERLKGIDAFGPCAALDILREVLPQDGIMTCDVGAHTHLIGQKWLTPAPGRQIMTNGWSTMGFGIPAAIAAKLCRPQADVCTVVGDGGFLMSAGELATAVRLNLPIVTVVLTDNDLALIRIKQQKKQNPIYGTPIRAKGTIGGDNIFGVPVMTASDREGFRKALREAFATGKPMIVEALVSSREYDELVLKKDKAH</sequence>
<feature type="domain" description="Thiamine pyrophosphate enzyme TPP-binding" evidence="5">
    <location>
        <begin position="389"/>
        <end position="534"/>
    </location>
</feature>
<keyword evidence="2 3" id="KW-0786">Thiamine pyrophosphate</keyword>
<keyword evidence="8" id="KW-1185">Reference proteome</keyword>
<reference evidence="7 8" key="1">
    <citation type="journal article" date="2012" name="J. Bacteriol.">
        <title>Genome Sequence of Nitratireductor indicus Type Strain C115.</title>
        <authorList>
            <person name="Lai Q."/>
            <person name="Li G."/>
            <person name="Yu Z."/>
            <person name="Shao Z."/>
        </authorList>
    </citation>
    <scope>NUCLEOTIDE SEQUENCE [LARGE SCALE GENOMIC DNA]</scope>
    <source>
        <strain evidence="7 8">C115</strain>
    </source>
</reference>
<organism evidence="7 8">
    <name type="scientific">Nitratireductor indicus C115</name>
    <dbReference type="NCBI Taxonomy" id="1231190"/>
    <lineage>
        <taxon>Bacteria</taxon>
        <taxon>Pseudomonadati</taxon>
        <taxon>Pseudomonadota</taxon>
        <taxon>Alphaproteobacteria</taxon>
        <taxon>Hyphomicrobiales</taxon>
        <taxon>Phyllobacteriaceae</taxon>
        <taxon>Nitratireductor</taxon>
    </lineage>
</organism>
<evidence type="ECO:0000313" key="7">
    <source>
        <dbReference type="EMBL" id="EKF42614.1"/>
    </source>
</evidence>
<dbReference type="EMBL" id="AMSI01000006">
    <property type="protein sequence ID" value="EKF42614.1"/>
    <property type="molecule type" value="Genomic_DNA"/>
</dbReference>
<evidence type="ECO:0000259" key="5">
    <source>
        <dbReference type="Pfam" id="PF02775"/>
    </source>
</evidence>
<gene>
    <name evidence="7" type="ORF">NA8A_11143</name>
</gene>
<dbReference type="PATRIC" id="fig|1231190.3.peg.2324"/>
<feature type="domain" description="Thiamine pyrophosphate enzyme central" evidence="4">
    <location>
        <begin position="202"/>
        <end position="335"/>
    </location>
</feature>
<evidence type="ECO:0000256" key="1">
    <source>
        <dbReference type="ARBA" id="ARBA00007812"/>
    </source>
</evidence>
<dbReference type="InterPro" id="IPR012001">
    <property type="entry name" value="Thiamin_PyroP_enz_TPP-bd_dom"/>
</dbReference>
<dbReference type="SUPFAM" id="SSF52518">
    <property type="entry name" value="Thiamin diphosphate-binding fold (THDP-binding)"/>
    <property type="match status" value="2"/>
</dbReference>
<dbReference type="InterPro" id="IPR011766">
    <property type="entry name" value="TPP_enzyme_TPP-bd"/>
</dbReference>
<comment type="similarity">
    <text evidence="1 3">Belongs to the TPP enzyme family.</text>
</comment>
<evidence type="ECO:0000256" key="2">
    <source>
        <dbReference type="ARBA" id="ARBA00023052"/>
    </source>
</evidence>